<sequence length="225" mass="24273">MGGPEQPARRRGPYAKSTERRQQIVDEAYRVFATRGYHGSSLREIAAAAGIGLSTLQHHFGGKEDLLLAVLARRDEWGGRVQPPGDEAAGDEASGDMASGDEAGADLPFPDTVIAQARRNEGIPGLIALYSILAAEATAPDHPGHEYFLSRYARMQESYEREFAALAADGRLRDGVDPALAAATVVALWEGIQLQWLYAPERVDAAAALRGYLDLVILPEQPAPR</sequence>
<dbReference type="GO" id="GO:0000976">
    <property type="term" value="F:transcription cis-regulatory region binding"/>
    <property type="evidence" value="ECO:0007669"/>
    <property type="project" value="TreeGrafter"/>
</dbReference>
<dbReference type="Gene3D" id="1.10.357.10">
    <property type="entry name" value="Tetracycline Repressor, domain 2"/>
    <property type="match status" value="1"/>
</dbReference>
<dbReference type="PRINTS" id="PR00455">
    <property type="entry name" value="HTHTETR"/>
</dbReference>
<dbReference type="SUPFAM" id="SSF48498">
    <property type="entry name" value="Tetracyclin repressor-like, C-terminal domain"/>
    <property type="match status" value="1"/>
</dbReference>
<dbReference type="PANTHER" id="PTHR30055">
    <property type="entry name" value="HTH-TYPE TRANSCRIPTIONAL REGULATOR RUTR"/>
    <property type="match status" value="1"/>
</dbReference>
<evidence type="ECO:0000256" key="5">
    <source>
        <dbReference type="PROSITE-ProRule" id="PRU00335"/>
    </source>
</evidence>
<keyword evidence="3 5" id="KW-0238">DNA-binding</keyword>
<dbReference type="InterPro" id="IPR001647">
    <property type="entry name" value="HTH_TetR"/>
</dbReference>
<dbReference type="PANTHER" id="PTHR30055:SF226">
    <property type="entry name" value="HTH-TYPE TRANSCRIPTIONAL REGULATOR PKSA"/>
    <property type="match status" value="1"/>
</dbReference>
<dbReference type="Pfam" id="PF13977">
    <property type="entry name" value="TetR_C_6"/>
    <property type="match status" value="1"/>
</dbReference>
<keyword evidence="1" id="KW-0678">Repressor</keyword>
<dbReference type="Pfam" id="PF00440">
    <property type="entry name" value="TetR_N"/>
    <property type="match status" value="1"/>
</dbReference>
<dbReference type="InterPro" id="IPR039538">
    <property type="entry name" value="BetI_C"/>
</dbReference>
<dbReference type="AlphaFoldDB" id="A0A853CSZ4"/>
<evidence type="ECO:0000256" key="3">
    <source>
        <dbReference type="ARBA" id="ARBA00023125"/>
    </source>
</evidence>
<dbReference type="EMBL" id="JACCFL010000001">
    <property type="protein sequence ID" value="NYJ23807.1"/>
    <property type="molecule type" value="Genomic_DNA"/>
</dbReference>
<gene>
    <name evidence="8" type="ORF">HNR13_002094</name>
</gene>
<protein>
    <submittedName>
        <fullName evidence="8">AcrR family transcriptional regulator</fullName>
    </submittedName>
</protein>
<evidence type="ECO:0000313" key="9">
    <source>
        <dbReference type="Proteomes" id="UP000578352"/>
    </source>
</evidence>
<dbReference type="InterPro" id="IPR050109">
    <property type="entry name" value="HTH-type_TetR-like_transc_reg"/>
</dbReference>
<reference evidence="8 9" key="1">
    <citation type="submission" date="2020-07" db="EMBL/GenBank/DDBJ databases">
        <title>Sequencing the genomes of 1000 actinobacteria strains.</title>
        <authorList>
            <person name="Klenk H.-P."/>
        </authorList>
    </citation>
    <scope>NUCLEOTIDE SEQUENCE [LARGE SCALE GENOMIC DNA]</scope>
    <source>
        <strain evidence="8 9">DSM 15165</strain>
    </source>
</reference>
<evidence type="ECO:0000259" key="7">
    <source>
        <dbReference type="PROSITE" id="PS50977"/>
    </source>
</evidence>
<evidence type="ECO:0000256" key="2">
    <source>
        <dbReference type="ARBA" id="ARBA00023015"/>
    </source>
</evidence>
<feature type="region of interest" description="Disordered" evidence="6">
    <location>
        <begin position="79"/>
        <end position="102"/>
    </location>
</feature>
<keyword evidence="2" id="KW-0805">Transcription regulation</keyword>
<dbReference type="InterPro" id="IPR009057">
    <property type="entry name" value="Homeodomain-like_sf"/>
</dbReference>
<name>A0A853CSZ4_9MICO</name>
<dbReference type="PROSITE" id="PS50977">
    <property type="entry name" value="HTH_TETR_2"/>
    <property type="match status" value="1"/>
</dbReference>
<evidence type="ECO:0000256" key="4">
    <source>
        <dbReference type="ARBA" id="ARBA00023163"/>
    </source>
</evidence>
<evidence type="ECO:0000256" key="1">
    <source>
        <dbReference type="ARBA" id="ARBA00022491"/>
    </source>
</evidence>
<dbReference type="RefSeq" id="WP_179605690.1">
    <property type="nucleotide sequence ID" value="NZ_BAABEH010000001.1"/>
</dbReference>
<comment type="caution">
    <text evidence="8">The sequence shown here is derived from an EMBL/GenBank/DDBJ whole genome shotgun (WGS) entry which is preliminary data.</text>
</comment>
<proteinExistence type="predicted"/>
<keyword evidence="4" id="KW-0804">Transcription</keyword>
<evidence type="ECO:0000256" key="6">
    <source>
        <dbReference type="SAM" id="MobiDB-lite"/>
    </source>
</evidence>
<organism evidence="8 9">
    <name type="scientific">Leifsonia shinshuensis</name>
    <dbReference type="NCBI Taxonomy" id="150026"/>
    <lineage>
        <taxon>Bacteria</taxon>
        <taxon>Bacillati</taxon>
        <taxon>Actinomycetota</taxon>
        <taxon>Actinomycetes</taxon>
        <taxon>Micrococcales</taxon>
        <taxon>Microbacteriaceae</taxon>
        <taxon>Leifsonia</taxon>
    </lineage>
</organism>
<dbReference type="SUPFAM" id="SSF46689">
    <property type="entry name" value="Homeodomain-like"/>
    <property type="match status" value="1"/>
</dbReference>
<feature type="DNA-binding region" description="H-T-H motif" evidence="5">
    <location>
        <begin position="41"/>
        <end position="60"/>
    </location>
</feature>
<feature type="region of interest" description="Disordered" evidence="6">
    <location>
        <begin position="1"/>
        <end position="20"/>
    </location>
</feature>
<dbReference type="InterPro" id="IPR036271">
    <property type="entry name" value="Tet_transcr_reg_TetR-rel_C_sf"/>
</dbReference>
<dbReference type="Proteomes" id="UP000578352">
    <property type="component" value="Unassembled WGS sequence"/>
</dbReference>
<dbReference type="GO" id="GO:0003700">
    <property type="term" value="F:DNA-binding transcription factor activity"/>
    <property type="evidence" value="ECO:0007669"/>
    <property type="project" value="TreeGrafter"/>
</dbReference>
<accession>A0A853CSZ4</accession>
<evidence type="ECO:0000313" key="8">
    <source>
        <dbReference type="EMBL" id="NYJ23807.1"/>
    </source>
</evidence>
<feature type="domain" description="HTH tetR-type" evidence="7">
    <location>
        <begin position="18"/>
        <end position="78"/>
    </location>
</feature>